<dbReference type="InterPro" id="IPR006175">
    <property type="entry name" value="YjgF/YER057c/UK114"/>
</dbReference>
<proteinExistence type="inferred from homology"/>
<dbReference type="SUPFAM" id="SSF55298">
    <property type="entry name" value="YjgF-like"/>
    <property type="match status" value="1"/>
</dbReference>
<reference evidence="3" key="1">
    <citation type="submission" date="2017-01" db="EMBL/GenBank/DDBJ databases">
        <authorList>
            <person name="Varghese N."/>
            <person name="Submissions S."/>
        </authorList>
    </citation>
    <scope>NUCLEOTIDE SEQUENCE [LARGE SCALE GENOMIC DNA]</scope>
    <source>
        <strain evidence="3">DSM 45196</strain>
    </source>
</reference>
<dbReference type="InterPro" id="IPR035959">
    <property type="entry name" value="RutC-like_sf"/>
</dbReference>
<dbReference type="InterPro" id="IPR019897">
    <property type="entry name" value="RidA_CS"/>
</dbReference>
<name>A0A1N7MTX3_9BACL</name>
<dbReference type="RefSeq" id="WP_009710752.1">
    <property type="nucleotide sequence ID" value="NZ_CP048103.1"/>
</dbReference>
<dbReference type="Gene3D" id="3.30.1330.40">
    <property type="entry name" value="RutC-like"/>
    <property type="match status" value="1"/>
</dbReference>
<dbReference type="GO" id="GO:0005829">
    <property type="term" value="C:cytosol"/>
    <property type="evidence" value="ECO:0007669"/>
    <property type="project" value="TreeGrafter"/>
</dbReference>
<dbReference type="NCBIfam" id="TIGR00004">
    <property type="entry name" value="Rid family detoxifying hydrolase"/>
    <property type="match status" value="1"/>
</dbReference>
<evidence type="ECO:0000313" key="2">
    <source>
        <dbReference type="EMBL" id="SIS89309.1"/>
    </source>
</evidence>
<keyword evidence="3" id="KW-1185">Reference proteome</keyword>
<evidence type="ECO:0000256" key="1">
    <source>
        <dbReference type="ARBA" id="ARBA00010552"/>
    </source>
</evidence>
<evidence type="ECO:0000313" key="3">
    <source>
        <dbReference type="Proteomes" id="UP000186795"/>
    </source>
</evidence>
<dbReference type="FunFam" id="3.30.1330.40:FF:000001">
    <property type="entry name" value="L-PSP family endoribonuclease"/>
    <property type="match status" value="1"/>
</dbReference>
<dbReference type="PANTHER" id="PTHR11803:SF58">
    <property type="entry name" value="PROTEIN HMF1-RELATED"/>
    <property type="match status" value="1"/>
</dbReference>
<dbReference type="CDD" id="cd00448">
    <property type="entry name" value="YjgF_YER057c_UK114_family"/>
    <property type="match status" value="1"/>
</dbReference>
<dbReference type="OrthoDB" id="9803101at2"/>
<dbReference type="EMBL" id="FTOD01000007">
    <property type="protein sequence ID" value="SIS89309.1"/>
    <property type="molecule type" value="Genomic_DNA"/>
</dbReference>
<dbReference type="GO" id="GO:0019239">
    <property type="term" value="F:deaminase activity"/>
    <property type="evidence" value="ECO:0007669"/>
    <property type="project" value="TreeGrafter"/>
</dbReference>
<accession>A0A1N7MTX3</accession>
<gene>
    <name evidence="2" type="ORF">SAMN05421790_10730</name>
</gene>
<dbReference type="PROSITE" id="PS01094">
    <property type="entry name" value="UPF0076"/>
    <property type="match status" value="1"/>
</dbReference>
<dbReference type="Pfam" id="PF01042">
    <property type="entry name" value="Ribonuc_L-PSP"/>
    <property type="match status" value="1"/>
</dbReference>
<organism evidence="2 3">
    <name type="scientific">Kroppenstedtia eburnea</name>
    <dbReference type="NCBI Taxonomy" id="714067"/>
    <lineage>
        <taxon>Bacteria</taxon>
        <taxon>Bacillati</taxon>
        <taxon>Bacillota</taxon>
        <taxon>Bacilli</taxon>
        <taxon>Bacillales</taxon>
        <taxon>Thermoactinomycetaceae</taxon>
        <taxon>Kroppenstedtia</taxon>
    </lineage>
</organism>
<sequence length="126" mass="13738">MDKVQTDRAPQAIGPYSQAVRAGGFVFVSGQIPLTAEGEPVTGGVEEQTRQVLTNLKEILDAAGSGLEQVVKTTIFLKDMNHFQQVNEVYARFFGEFRPARACVEVSRLPKDVSVEIEAVALVKNS</sequence>
<protein>
    <submittedName>
        <fullName evidence="2">Endoribonuclease L-PSP</fullName>
    </submittedName>
</protein>
<comment type="similarity">
    <text evidence="1">Belongs to the RutC family.</text>
</comment>
<dbReference type="PANTHER" id="PTHR11803">
    <property type="entry name" value="2-IMINOBUTANOATE/2-IMINOPROPANOATE DEAMINASE RIDA"/>
    <property type="match status" value="1"/>
</dbReference>
<dbReference type="Proteomes" id="UP000186795">
    <property type="component" value="Unassembled WGS sequence"/>
</dbReference>
<dbReference type="InterPro" id="IPR006056">
    <property type="entry name" value="RidA"/>
</dbReference>
<dbReference type="AlphaFoldDB" id="A0A1N7MTX3"/>